<dbReference type="Proteomes" id="UP000294662">
    <property type="component" value="Unassembled WGS sequence"/>
</dbReference>
<keyword evidence="10" id="KW-1185">Reference proteome</keyword>
<name>A0A4V2Z7J6_9RHOB</name>
<dbReference type="InterPro" id="IPR045621">
    <property type="entry name" value="BPD_transp_1_N"/>
</dbReference>
<feature type="transmembrane region" description="Helical" evidence="7">
    <location>
        <begin position="306"/>
        <end position="332"/>
    </location>
</feature>
<evidence type="ECO:0000313" key="9">
    <source>
        <dbReference type="EMBL" id="TDE36716.1"/>
    </source>
</evidence>
<dbReference type="PROSITE" id="PS50928">
    <property type="entry name" value="ABC_TM1"/>
    <property type="match status" value="1"/>
</dbReference>
<dbReference type="Pfam" id="PF00528">
    <property type="entry name" value="BPD_transp_1"/>
    <property type="match status" value="1"/>
</dbReference>
<dbReference type="CDD" id="cd06261">
    <property type="entry name" value="TM_PBP2"/>
    <property type="match status" value="1"/>
</dbReference>
<dbReference type="GO" id="GO:0055085">
    <property type="term" value="P:transmembrane transport"/>
    <property type="evidence" value="ECO:0007669"/>
    <property type="project" value="InterPro"/>
</dbReference>
<comment type="subcellular location">
    <subcellularLocation>
        <location evidence="1 7">Cell membrane</location>
        <topology evidence="1 7">Multi-pass membrane protein</topology>
    </subcellularLocation>
</comment>
<protein>
    <submittedName>
        <fullName evidence="9">ABC transporter permease</fullName>
    </submittedName>
</protein>
<accession>A0A4V2Z7J6</accession>
<organism evidence="9 10">
    <name type="scientific">Antarcticimicrobium sediminis</name>
    <dbReference type="NCBI Taxonomy" id="2546227"/>
    <lineage>
        <taxon>Bacteria</taxon>
        <taxon>Pseudomonadati</taxon>
        <taxon>Pseudomonadota</taxon>
        <taxon>Alphaproteobacteria</taxon>
        <taxon>Rhodobacterales</taxon>
        <taxon>Paracoccaceae</taxon>
        <taxon>Antarcticimicrobium</taxon>
    </lineage>
</organism>
<dbReference type="PANTHER" id="PTHR43163:SF6">
    <property type="entry name" value="DIPEPTIDE TRANSPORT SYSTEM PERMEASE PROTEIN DPPB-RELATED"/>
    <property type="match status" value="1"/>
</dbReference>
<comment type="similarity">
    <text evidence="7">Belongs to the binding-protein-dependent transport system permease family.</text>
</comment>
<keyword evidence="2 7" id="KW-0813">Transport</keyword>
<evidence type="ECO:0000256" key="3">
    <source>
        <dbReference type="ARBA" id="ARBA00022475"/>
    </source>
</evidence>
<keyword evidence="3" id="KW-1003">Cell membrane</keyword>
<keyword evidence="4 7" id="KW-0812">Transmembrane</keyword>
<gene>
    <name evidence="9" type="ORF">E1B25_14475</name>
</gene>
<dbReference type="RefSeq" id="WP_132830229.1">
    <property type="nucleotide sequence ID" value="NZ_SMFP01000009.1"/>
</dbReference>
<dbReference type="Gene3D" id="1.10.3720.10">
    <property type="entry name" value="MetI-like"/>
    <property type="match status" value="1"/>
</dbReference>
<feature type="domain" description="ABC transmembrane type-1" evidence="8">
    <location>
        <begin position="99"/>
        <end position="325"/>
    </location>
</feature>
<keyword evidence="5 7" id="KW-1133">Transmembrane helix</keyword>
<reference evidence="9 10" key="1">
    <citation type="submission" date="2019-03" db="EMBL/GenBank/DDBJ databases">
        <authorList>
            <person name="Zhang S."/>
        </authorList>
    </citation>
    <scope>NUCLEOTIDE SEQUENCE [LARGE SCALE GENOMIC DNA]</scope>
    <source>
        <strain evidence="9 10">S4J41</strain>
    </source>
</reference>
<dbReference type="SUPFAM" id="SSF161098">
    <property type="entry name" value="MetI-like"/>
    <property type="match status" value="1"/>
</dbReference>
<dbReference type="OrthoDB" id="9807402at2"/>
<dbReference type="InterPro" id="IPR035906">
    <property type="entry name" value="MetI-like_sf"/>
</dbReference>
<sequence>MSGPVVKLLMRRLLTVIPTLIMVSLLLFCVLRLLPVDAAAMSLPPNATNDEIAAMRIEMGLDLPLIQQYGIWFGDMIQGDFGTSIHFRTAVSTLVLDTLPATIELAVMAMGFATVFGVLGGLWLFYARGGAVEVGLDLGSVALLSIPEFLWALFFMLLFGVSLDLLPFIGRLGSGVARPETITGFLLIDSLLSGNMATFMDALRHMILPSVALGLSAAPPIMRILRSSLMDVYQEDYIHQARQRGISEGRILIRHALKNAFLPTLSLMGVQFGFLFGGTLLVEIIFSYPGMGNLMVDAIRNADLPIIQTVGLTYCVMVLLISIVVDVLYLVLNPKLREA</sequence>
<evidence type="ECO:0000259" key="8">
    <source>
        <dbReference type="PROSITE" id="PS50928"/>
    </source>
</evidence>
<feature type="transmembrane region" description="Helical" evidence="7">
    <location>
        <begin position="260"/>
        <end position="286"/>
    </location>
</feature>
<proteinExistence type="inferred from homology"/>
<evidence type="ECO:0000256" key="5">
    <source>
        <dbReference type="ARBA" id="ARBA00022989"/>
    </source>
</evidence>
<dbReference type="PANTHER" id="PTHR43163">
    <property type="entry name" value="DIPEPTIDE TRANSPORT SYSTEM PERMEASE PROTEIN DPPB-RELATED"/>
    <property type="match status" value="1"/>
</dbReference>
<dbReference type="Pfam" id="PF19300">
    <property type="entry name" value="BPD_transp_1_N"/>
    <property type="match status" value="1"/>
</dbReference>
<dbReference type="InterPro" id="IPR000515">
    <property type="entry name" value="MetI-like"/>
</dbReference>
<dbReference type="AlphaFoldDB" id="A0A4V2Z7J6"/>
<keyword evidence="6 7" id="KW-0472">Membrane</keyword>
<evidence type="ECO:0000256" key="7">
    <source>
        <dbReference type="RuleBase" id="RU363032"/>
    </source>
</evidence>
<evidence type="ECO:0000256" key="4">
    <source>
        <dbReference type="ARBA" id="ARBA00022692"/>
    </source>
</evidence>
<evidence type="ECO:0000256" key="2">
    <source>
        <dbReference type="ARBA" id="ARBA00022448"/>
    </source>
</evidence>
<evidence type="ECO:0000256" key="1">
    <source>
        <dbReference type="ARBA" id="ARBA00004651"/>
    </source>
</evidence>
<evidence type="ECO:0000256" key="6">
    <source>
        <dbReference type="ARBA" id="ARBA00023136"/>
    </source>
</evidence>
<feature type="transmembrane region" description="Helical" evidence="7">
    <location>
        <begin position="12"/>
        <end position="34"/>
    </location>
</feature>
<dbReference type="EMBL" id="SMFP01000009">
    <property type="protein sequence ID" value="TDE36716.1"/>
    <property type="molecule type" value="Genomic_DNA"/>
</dbReference>
<feature type="transmembrane region" description="Helical" evidence="7">
    <location>
        <begin position="149"/>
        <end position="169"/>
    </location>
</feature>
<comment type="caution">
    <text evidence="9">The sequence shown here is derived from an EMBL/GenBank/DDBJ whole genome shotgun (WGS) entry which is preliminary data.</text>
</comment>
<dbReference type="GO" id="GO:0005886">
    <property type="term" value="C:plasma membrane"/>
    <property type="evidence" value="ECO:0007669"/>
    <property type="project" value="UniProtKB-SubCell"/>
</dbReference>
<feature type="transmembrane region" description="Helical" evidence="7">
    <location>
        <begin position="105"/>
        <end position="129"/>
    </location>
</feature>
<evidence type="ECO:0000313" key="10">
    <source>
        <dbReference type="Proteomes" id="UP000294662"/>
    </source>
</evidence>